<evidence type="ECO:0000313" key="2">
    <source>
        <dbReference type="WBParaSite" id="ACRNAN_scaffold10169.g8579.t1"/>
    </source>
</evidence>
<organism evidence="1 2">
    <name type="scientific">Acrobeloides nanus</name>
    <dbReference type="NCBI Taxonomy" id="290746"/>
    <lineage>
        <taxon>Eukaryota</taxon>
        <taxon>Metazoa</taxon>
        <taxon>Ecdysozoa</taxon>
        <taxon>Nematoda</taxon>
        <taxon>Chromadorea</taxon>
        <taxon>Rhabditida</taxon>
        <taxon>Tylenchina</taxon>
        <taxon>Cephalobomorpha</taxon>
        <taxon>Cephaloboidea</taxon>
        <taxon>Cephalobidae</taxon>
        <taxon>Acrobeloides</taxon>
    </lineage>
</organism>
<protein>
    <submittedName>
        <fullName evidence="2">Uncharacterized protein</fullName>
    </submittedName>
</protein>
<dbReference type="WBParaSite" id="ACRNAN_scaffold10169.g8579.t1">
    <property type="protein sequence ID" value="ACRNAN_scaffold10169.g8579.t1"/>
    <property type="gene ID" value="ACRNAN_scaffold10169.g8579"/>
</dbReference>
<name>A0A914CFF6_9BILA</name>
<accession>A0A914CFF6</accession>
<sequence>MTGEAICKKCLSAIEHSTQMPLKPLEDFELIHIDGLEISYKNLHAKNPEPVKISAMKLKLYLISNLSIGYNAWS</sequence>
<reference evidence="2" key="1">
    <citation type="submission" date="2022-11" db="UniProtKB">
        <authorList>
            <consortium name="WormBaseParasite"/>
        </authorList>
    </citation>
    <scope>IDENTIFICATION</scope>
</reference>
<dbReference type="AlphaFoldDB" id="A0A914CFF6"/>
<proteinExistence type="predicted"/>
<dbReference type="Proteomes" id="UP000887540">
    <property type="component" value="Unplaced"/>
</dbReference>
<evidence type="ECO:0000313" key="1">
    <source>
        <dbReference type="Proteomes" id="UP000887540"/>
    </source>
</evidence>
<keyword evidence="1" id="KW-1185">Reference proteome</keyword>